<sequence length="41" mass="4879">VEKEIWEKGYLGYDEKNNRILLPKNARVVSRYFKGSFVIFA</sequence>
<name>X1PZB0_9ZZZZ</name>
<comment type="caution">
    <text evidence="1">The sequence shown here is derived from an EMBL/GenBank/DDBJ whole genome shotgun (WGS) entry which is preliminary data.</text>
</comment>
<accession>X1PZB0</accession>
<reference evidence="1" key="1">
    <citation type="journal article" date="2014" name="Front. Microbiol.">
        <title>High frequency of phylogenetically diverse reductive dehalogenase-homologous genes in deep subseafloor sedimentary metagenomes.</title>
        <authorList>
            <person name="Kawai M."/>
            <person name="Futagami T."/>
            <person name="Toyoda A."/>
            <person name="Takaki Y."/>
            <person name="Nishi S."/>
            <person name="Hori S."/>
            <person name="Arai W."/>
            <person name="Tsubouchi T."/>
            <person name="Morono Y."/>
            <person name="Uchiyama I."/>
            <person name="Ito T."/>
            <person name="Fujiyama A."/>
            <person name="Inagaki F."/>
            <person name="Takami H."/>
        </authorList>
    </citation>
    <scope>NUCLEOTIDE SEQUENCE</scope>
    <source>
        <strain evidence="1">Expedition CK06-06</strain>
    </source>
</reference>
<feature type="non-terminal residue" evidence="1">
    <location>
        <position position="1"/>
    </location>
</feature>
<proteinExistence type="predicted"/>
<feature type="non-terminal residue" evidence="1">
    <location>
        <position position="41"/>
    </location>
</feature>
<organism evidence="1">
    <name type="scientific">marine sediment metagenome</name>
    <dbReference type="NCBI Taxonomy" id="412755"/>
    <lineage>
        <taxon>unclassified sequences</taxon>
        <taxon>metagenomes</taxon>
        <taxon>ecological metagenomes</taxon>
    </lineage>
</organism>
<dbReference type="AlphaFoldDB" id="X1PZB0"/>
<evidence type="ECO:0000313" key="1">
    <source>
        <dbReference type="EMBL" id="GAI61627.1"/>
    </source>
</evidence>
<gene>
    <name evidence="1" type="ORF">S06H3_66914</name>
</gene>
<protein>
    <submittedName>
        <fullName evidence="1">Uncharacterized protein</fullName>
    </submittedName>
</protein>
<dbReference type="EMBL" id="BARV01045927">
    <property type="protein sequence ID" value="GAI61627.1"/>
    <property type="molecule type" value="Genomic_DNA"/>
</dbReference>